<accession>A0ABW1L7L4</accession>
<gene>
    <name evidence="1" type="ORF">ACFPYN_08500</name>
</gene>
<sequence length="86" mass="10041">MNLFSQPKEQQMVFPEPPKMVSTKDFLYLKDMMSWNLLAAKKMNWAAQTCQLPDLKKEFETAEQMHVNHYDEILKTLKQSEGVSSS</sequence>
<protein>
    <recommendedName>
        <fullName evidence="3">Ferritin-like domain-containing protein</fullName>
    </recommendedName>
</protein>
<name>A0ABW1L7L4_9BACL</name>
<dbReference type="RefSeq" id="WP_377733555.1">
    <property type="nucleotide sequence ID" value="NZ_JBHSRI010000009.1"/>
</dbReference>
<evidence type="ECO:0000313" key="1">
    <source>
        <dbReference type="EMBL" id="MFC6039461.1"/>
    </source>
</evidence>
<dbReference type="Proteomes" id="UP001596170">
    <property type="component" value="Unassembled WGS sequence"/>
</dbReference>
<evidence type="ECO:0000313" key="2">
    <source>
        <dbReference type="Proteomes" id="UP001596170"/>
    </source>
</evidence>
<proteinExistence type="predicted"/>
<comment type="caution">
    <text evidence="1">The sequence shown here is derived from an EMBL/GenBank/DDBJ whole genome shotgun (WGS) entry which is preliminary data.</text>
</comment>
<evidence type="ECO:0008006" key="3">
    <source>
        <dbReference type="Google" id="ProtNLM"/>
    </source>
</evidence>
<dbReference type="EMBL" id="JBHSRI010000009">
    <property type="protein sequence ID" value="MFC6039461.1"/>
    <property type="molecule type" value="Genomic_DNA"/>
</dbReference>
<reference evidence="2" key="1">
    <citation type="journal article" date="2019" name="Int. J. Syst. Evol. Microbiol.">
        <title>The Global Catalogue of Microorganisms (GCM) 10K type strain sequencing project: providing services to taxonomists for standard genome sequencing and annotation.</title>
        <authorList>
            <consortium name="The Broad Institute Genomics Platform"/>
            <consortium name="The Broad Institute Genome Sequencing Center for Infectious Disease"/>
            <person name="Wu L."/>
            <person name="Ma J."/>
        </authorList>
    </citation>
    <scope>NUCLEOTIDE SEQUENCE [LARGE SCALE GENOMIC DNA]</scope>
    <source>
        <strain evidence="2">CCUG 54527</strain>
    </source>
</reference>
<keyword evidence="2" id="KW-1185">Reference proteome</keyword>
<organism evidence="1 2">
    <name type="scientific">Paenisporosarcina macmurdoensis</name>
    <dbReference type="NCBI Taxonomy" id="212659"/>
    <lineage>
        <taxon>Bacteria</taxon>
        <taxon>Bacillati</taxon>
        <taxon>Bacillota</taxon>
        <taxon>Bacilli</taxon>
        <taxon>Bacillales</taxon>
        <taxon>Caryophanaceae</taxon>
        <taxon>Paenisporosarcina</taxon>
    </lineage>
</organism>